<evidence type="ECO:0000256" key="1">
    <source>
        <dbReference type="SAM" id="Phobius"/>
    </source>
</evidence>
<organism evidence="2 3">
    <name type="scientific">Clathrospora elynae</name>
    <dbReference type="NCBI Taxonomy" id="706981"/>
    <lineage>
        <taxon>Eukaryota</taxon>
        <taxon>Fungi</taxon>
        <taxon>Dikarya</taxon>
        <taxon>Ascomycota</taxon>
        <taxon>Pezizomycotina</taxon>
        <taxon>Dothideomycetes</taxon>
        <taxon>Pleosporomycetidae</taxon>
        <taxon>Pleosporales</taxon>
        <taxon>Diademaceae</taxon>
        <taxon>Clathrospora</taxon>
    </lineage>
</organism>
<feature type="transmembrane region" description="Helical" evidence="1">
    <location>
        <begin position="37"/>
        <end position="57"/>
    </location>
</feature>
<keyword evidence="1" id="KW-0812">Transmembrane</keyword>
<evidence type="ECO:0000313" key="2">
    <source>
        <dbReference type="EMBL" id="KAF1936645.1"/>
    </source>
</evidence>
<protein>
    <submittedName>
        <fullName evidence="2">Uncharacterized protein</fullName>
    </submittedName>
</protein>
<feature type="transmembrane region" description="Helical" evidence="1">
    <location>
        <begin position="77"/>
        <end position="95"/>
    </location>
</feature>
<dbReference type="EMBL" id="ML976177">
    <property type="protein sequence ID" value="KAF1936645.1"/>
    <property type="molecule type" value="Genomic_DNA"/>
</dbReference>
<name>A0A6A5S7T6_9PLEO</name>
<dbReference type="AlphaFoldDB" id="A0A6A5S7T6"/>
<accession>A0A6A5S7T6</accession>
<evidence type="ECO:0000313" key="3">
    <source>
        <dbReference type="Proteomes" id="UP000800038"/>
    </source>
</evidence>
<dbReference type="Proteomes" id="UP000800038">
    <property type="component" value="Unassembled WGS sequence"/>
</dbReference>
<keyword evidence="1" id="KW-0472">Membrane</keyword>
<proteinExistence type="predicted"/>
<sequence>MAAGLQPSSIEAPCSSIMISQLHCGSLPKAGGNTHPVVVSLWLWLFPHLWCLTLMVLSLKSCGYATDNLSQTGSVLILVRAGELLHFYILGHIMFSRNEKKTIRTGKKS</sequence>
<keyword evidence="1" id="KW-1133">Transmembrane helix</keyword>
<keyword evidence="3" id="KW-1185">Reference proteome</keyword>
<gene>
    <name evidence="2" type="ORF">EJ02DRAFT_470294</name>
</gene>
<reference evidence="2" key="1">
    <citation type="journal article" date="2020" name="Stud. Mycol.">
        <title>101 Dothideomycetes genomes: a test case for predicting lifestyles and emergence of pathogens.</title>
        <authorList>
            <person name="Haridas S."/>
            <person name="Albert R."/>
            <person name="Binder M."/>
            <person name="Bloem J."/>
            <person name="Labutti K."/>
            <person name="Salamov A."/>
            <person name="Andreopoulos B."/>
            <person name="Baker S."/>
            <person name="Barry K."/>
            <person name="Bills G."/>
            <person name="Bluhm B."/>
            <person name="Cannon C."/>
            <person name="Castanera R."/>
            <person name="Culley D."/>
            <person name="Daum C."/>
            <person name="Ezra D."/>
            <person name="Gonzalez J."/>
            <person name="Henrissat B."/>
            <person name="Kuo A."/>
            <person name="Liang C."/>
            <person name="Lipzen A."/>
            <person name="Lutzoni F."/>
            <person name="Magnuson J."/>
            <person name="Mondo S."/>
            <person name="Nolan M."/>
            <person name="Ohm R."/>
            <person name="Pangilinan J."/>
            <person name="Park H.-J."/>
            <person name="Ramirez L."/>
            <person name="Alfaro M."/>
            <person name="Sun H."/>
            <person name="Tritt A."/>
            <person name="Yoshinaga Y."/>
            <person name="Zwiers L.-H."/>
            <person name="Turgeon B."/>
            <person name="Goodwin S."/>
            <person name="Spatafora J."/>
            <person name="Crous P."/>
            <person name="Grigoriev I."/>
        </authorList>
    </citation>
    <scope>NUCLEOTIDE SEQUENCE</scope>
    <source>
        <strain evidence="2">CBS 161.51</strain>
    </source>
</reference>